<name>A0A699X8M7_TANCI</name>
<accession>A0A699X8M7</accession>
<organism evidence="1">
    <name type="scientific">Tanacetum cinerariifolium</name>
    <name type="common">Dalmatian daisy</name>
    <name type="synonym">Chrysanthemum cinerariifolium</name>
    <dbReference type="NCBI Taxonomy" id="118510"/>
    <lineage>
        <taxon>Eukaryota</taxon>
        <taxon>Viridiplantae</taxon>
        <taxon>Streptophyta</taxon>
        <taxon>Embryophyta</taxon>
        <taxon>Tracheophyta</taxon>
        <taxon>Spermatophyta</taxon>
        <taxon>Magnoliopsida</taxon>
        <taxon>eudicotyledons</taxon>
        <taxon>Gunneridae</taxon>
        <taxon>Pentapetalae</taxon>
        <taxon>asterids</taxon>
        <taxon>campanulids</taxon>
        <taxon>Asterales</taxon>
        <taxon>Asteraceae</taxon>
        <taxon>Asteroideae</taxon>
        <taxon>Anthemideae</taxon>
        <taxon>Anthemidinae</taxon>
        <taxon>Tanacetum</taxon>
    </lineage>
</organism>
<evidence type="ECO:0000313" key="1">
    <source>
        <dbReference type="EMBL" id="GFD55939.1"/>
    </source>
</evidence>
<dbReference type="AlphaFoldDB" id="A0A699X8M7"/>
<feature type="non-terminal residue" evidence="1">
    <location>
        <position position="1"/>
    </location>
</feature>
<protein>
    <submittedName>
        <fullName evidence="1">Uncharacterized protein</fullName>
    </submittedName>
</protein>
<proteinExistence type="predicted"/>
<gene>
    <name evidence="1" type="ORF">Tci_927908</name>
</gene>
<sequence>LDNSGNDACLGSNTEVGYPSEYVDADGVDVHLNEDPIAGTGFRFLKLNEFLPPLPVPNEKRGSLSLGVL</sequence>
<comment type="caution">
    <text evidence="1">The sequence shown here is derived from an EMBL/GenBank/DDBJ whole genome shotgun (WGS) entry which is preliminary data.</text>
</comment>
<dbReference type="EMBL" id="BKCJ011823598">
    <property type="protein sequence ID" value="GFD55939.1"/>
    <property type="molecule type" value="Genomic_DNA"/>
</dbReference>
<reference evidence="1" key="1">
    <citation type="journal article" date="2019" name="Sci. Rep.">
        <title>Draft genome of Tanacetum cinerariifolium, the natural source of mosquito coil.</title>
        <authorList>
            <person name="Yamashiro T."/>
            <person name="Shiraishi A."/>
            <person name="Satake H."/>
            <person name="Nakayama K."/>
        </authorList>
    </citation>
    <scope>NUCLEOTIDE SEQUENCE</scope>
</reference>